<name>A0ABN9FU00_9NEOB</name>
<evidence type="ECO:0000259" key="4">
    <source>
        <dbReference type="Pfam" id="PF15035"/>
    </source>
</evidence>
<sequence>LVPGGEKRKSHSASFPESCDQRGASGDLHRQKLTLRVLRVPDQRSLTVRGDTIDPAPSSLPLRIRQIVTENLSPPPEPGDTADMSSLLSVQEENRILQQELSRVEDLLAQSRAERDELAIKYNAISERLEQTLRLDSGERERDSLETRSLAQQNVELRRRLEEEQAAYKRKLQAYQEGQQRQAQLVQKLQAKVLQYKKRCGEVEQQLLERSTELEHERLSVSLSLYEIKIFVLNMSSG</sequence>
<keyword evidence="1 2" id="KW-0175">Coiled coil</keyword>
<evidence type="ECO:0000256" key="3">
    <source>
        <dbReference type="SAM" id="MobiDB-lite"/>
    </source>
</evidence>
<comment type="caution">
    <text evidence="5">The sequence shown here is derived from an EMBL/GenBank/DDBJ whole genome shotgun (WGS) entry which is preliminary data.</text>
</comment>
<dbReference type="Proteomes" id="UP001162483">
    <property type="component" value="Unassembled WGS sequence"/>
</dbReference>
<dbReference type="EMBL" id="CATNWA010017388">
    <property type="protein sequence ID" value="CAI9600094.1"/>
    <property type="molecule type" value="Genomic_DNA"/>
</dbReference>
<evidence type="ECO:0000256" key="1">
    <source>
        <dbReference type="ARBA" id="ARBA00023054"/>
    </source>
</evidence>
<organism evidence="5 6">
    <name type="scientific">Staurois parvus</name>
    <dbReference type="NCBI Taxonomy" id="386267"/>
    <lineage>
        <taxon>Eukaryota</taxon>
        <taxon>Metazoa</taxon>
        <taxon>Chordata</taxon>
        <taxon>Craniata</taxon>
        <taxon>Vertebrata</taxon>
        <taxon>Euteleostomi</taxon>
        <taxon>Amphibia</taxon>
        <taxon>Batrachia</taxon>
        <taxon>Anura</taxon>
        <taxon>Neobatrachia</taxon>
        <taxon>Ranoidea</taxon>
        <taxon>Ranidae</taxon>
        <taxon>Staurois</taxon>
    </lineage>
</organism>
<evidence type="ECO:0000313" key="6">
    <source>
        <dbReference type="Proteomes" id="UP001162483"/>
    </source>
</evidence>
<reference evidence="5" key="1">
    <citation type="submission" date="2023-05" db="EMBL/GenBank/DDBJ databases">
        <authorList>
            <person name="Stuckert A."/>
        </authorList>
    </citation>
    <scope>NUCLEOTIDE SEQUENCE</scope>
</reference>
<gene>
    <name evidence="5" type="ORF">SPARVUS_LOCUS12700819</name>
</gene>
<feature type="domain" description="Rootletin-like coiled-coil" evidence="4">
    <location>
        <begin position="169"/>
        <end position="216"/>
    </location>
</feature>
<feature type="region of interest" description="Disordered" evidence="3">
    <location>
        <begin position="1"/>
        <end position="27"/>
    </location>
</feature>
<accession>A0ABN9FU00</accession>
<keyword evidence="6" id="KW-1185">Reference proteome</keyword>
<evidence type="ECO:0000313" key="5">
    <source>
        <dbReference type="EMBL" id="CAI9600094.1"/>
    </source>
</evidence>
<protein>
    <recommendedName>
        <fullName evidence="4">Rootletin-like coiled-coil domain-containing protein</fullName>
    </recommendedName>
</protein>
<dbReference type="InterPro" id="IPR055167">
    <property type="entry name" value="Rootletin-like_CC"/>
</dbReference>
<proteinExistence type="predicted"/>
<feature type="coiled-coil region" evidence="2">
    <location>
        <begin position="87"/>
        <end position="206"/>
    </location>
</feature>
<dbReference type="Pfam" id="PF15035">
    <property type="entry name" value="Rootletin"/>
    <property type="match status" value="1"/>
</dbReference>
<evidence type="ECO:0000256" key="2">
    <source>
        <dbReference type="SAM" id="Coils"/>
    </source>
</evidence>
<feature type="non-terminal residue" evidence="5">
    <location>
        <position position="1"/>
    </location>
</feature>